<dbReference type="InterPro" id="IPR002575">
    <property type="entry name" value="Aminoglycoside_PTrfase"/>
</dbReference>
<dbReference type="Proteomes" id="UP001596004">
    <property type="component" value="Unassembled WGS sequence"/>
</dbReference>
<dbReference type="EMBL" id="JBHSFP010000031">
    <property type="protein sequence ID" value="MFC4535416.1"/>
    <property type="molecule type" value="Genomic_DNA"/>
</dbReference>
<evidence type="ECO:0000313" key="3">
    <source>
        <dbReference type="Proteomes" id="UP001596004"/>
    </source>
</evidence>
<keyword evidence="3" id="KW-1185">Reference proteome</keyword>
<evidence type="ECO:0000313" key="2">
    <source>
        <dbReference type="EMBL" id="MFC4535416.1"/>
    </source>
</evidence>
<evidence type="ECO:0000259" key="1">
    <source>
        <dbReference type="Pfam" id="PF01636"/>
    </source>
</evidence>
<proteinExistence type="predicted"/>
<organism evidence="2 3">
    <name type="scientific">Sphaerisporangium dianthi</name>
    <dbReference type="NCBI Taxonomy" id="1436120"/>
    <lineage>
        <taxon>Bacteria</taxon>
        <taxon>Bacillati</taxon>
        <taxon>Actinomycetota</taxon>
        <taxon>Actinomycetes</taxon>
        <taxon>Streptosporangiales</taxon>
        <taxon>Streptosporangiaceae</taxon>
        <taxon>Sphaerisporangium</taxon>
    </lineage>
</organism>
<dbReference type="RefSeq" id="WP_380847935.1">
    <property type="nucleotide sequence ID" value="NZ_JBHSFP010000031.1"/>
</dbReference>
<name>A0ABV9CQG0_9ACTN</name>
<sequence length="299" mass="32935">MPRPQWEDLPDTIRDTVQEHCGTVLKSVPVNEGLMPGLTARLHTGAGDRFFLKAVPVESTAAHLYERERWASSILPAALASPRLHWSANTDGWIVMLFDHLEDGREADLSPASPDVPTVLDLVARLGDTLTPCPASDPPLVADNVGFLLAKGRHLLDKPEGVLPHRTLYVRALDGFTVDALAGNTLLHYDLHPGNLHVTRERLFIIDWGFAAAGAAWIDAAMLGPRFIEAGHAPGRVEELLREIPSWRTAPPATVTGLVALWTLFRTYKAMYGPEKDRMFRARAATAGKSWLEHRLTDS</sequence>
<dbReference type="InterPro" id="IPR011009">
    <property type="entry name" value="Kinase-like_dom_sf"/>
</dbReference>
<dbReference type="Pfam" id="PF01636">
    <property type="entry name" value="APH"/>
    <property type="match status" value="1"/>
</dbReference>
<feature type="domain" description="Aminoglycoside phosphotransferase" evidence="1">
    <location>
        <begin position="41"/>
        <end position="224"/>
    </location>
</feature>
<gene>
    <name evidence="2" type="ORF">ACFO60_32030</name>
</gene>
<dbReference type="SUPFAM" id="SSF56112">
    <property type="entry name" value="Protein kinase-like (PK-like)"/>
    <property type="match status" value="1"/>
</dbReference>
<reference evidence="3" key="1">
    <citation type="journal article" date="2019" name="Int. J. Syst. Evol. Microbiol.">
        <title>The Global Catalogue of Microorganisms (GCM) 10K type strain sequencing project: providing services to taxonomists for standard genome sequencing and annotation.</title>
        <authorList>
            <consortium name="The Broad Institute Genomics Platform"/>
            <consortium name="The Broad Institute Genome Sequencing Center for Infectious Disease"/>
            <person name="Wu L."/>
            <person name="Ma J."/>
        </authorList>
    </citation>
    <scope>NUCLEOTIDE SEQUENCE [LARGE SCALE GENOMIC DNA]</scope>
    <source>
        <strain evidence="3">CGMCC 4.7132</strain>
    </source>
</reference>
<protein>
    <submittedName>
        <fullName evidence="2">Phosphotransferase</fullName>
    </submittedName>
</protein>
<comment type="caution">
    <text evidence="2">The sequence shown here is derived from an EMBL/GenBank/DDBJ whole genome shotgun (WGS) entry which is preliminary data.</text>
</comment>
<accession>A0ABV9CQG0</accession>
<dbReference type="Gene3D" id="3.90.1200.10">
    <property type="match status" value="1"/>
</dbReference>